<proteinExistence type="predicted"/>
<comment type="caution">
    <text evidence="1">The sequence shown here is derived from an EMBL/GenBank/DDBJ whole genome shotgun (WGS) entry which is preliminary data.</text>
</comment>
<reference evidence="1 2" key="1">
    <citation type="submission" date="2019-04" db="EMBL/GenBank/DDBJ databases">
        <title>Pedobacter sp. RP-3-15 sp. nov., isolated from Arctic soil.</title>
        <authorList>
            <person name="Dahal R.H."/>
            <person name="Kim D.-U."/>
        </authorList>
    </citation>
    <scope>NUCLEOTIDE SEQUENCE [LARGE SCALE GENOMIC DNA]</scope>
    <source>
        <strain evidence="1 2">RP-3-15</strain>
    </source>
</reference>
<dbReference type="RefSeq" id="WP_136837876.1">
    <property type="nucleotide sequence ID" value="NZ_SWBQ01000009.1"/>
</dbReference>
<evidence type="ECO:0000313" key="1">
    <source>
        <dbReference type="EMBL" id="TKC02843.1"/>
    </source>
</evidence>
<evidence type="ECO:0008006" key="3">
    <source>
        <dbReference type="Google" id="ProtNLM"/>
    </source>
</evidence>
<evidence type="ECO:0000313" key="2">
    <source>
        <dbReference type="Proteomes" id="UP000307244"/>
    </source>
</evidence>
<keyword evidence="2" id="KW-1185">Reference proteome</keyword>
<dbReference type="EMBL" id="SWBQ01000009">
    <property type="protein sequence ID" value="TKC02843.1"/>
    <property type="molecule type" value="Genomic_DNA"/>
</dbReference>
<gene>
    <name evidence="1" type="ORF">FA047_20025</name>
</gene>
<accession>A0A4U1C8Z5</accession>
<sequence length="2309" mass="253241">MNKLLTVPGAKKALVMLLITIAGILTGVNVFGQSVNSINITVNIVPPYSPYYSDYSGANAAKVLLIVQNQSAVQRTIKLTGQLQGDNGIKITTKSSYVPLKPIILNPNETKQLSGLALKDIFDLNTLNVYGVDKVKIVQTSRLPEGNYTFCIQAVDYNTNQLLSFNAPLGCTSLSITYPEAPVLIGPRINEEVRETNPQSMVFNWMNTGVVPMGTQYVLQLAEMPDVPSDPNQILNSASFPLINKNVNGFAYVLSPSDPPLKFGKLYAWRIKAVDPTGKTVFKNNGVSRASQFRYGSGKVSPIFTLIKPKANDGVVTLDTLSFNWKILNKAQVSGNRKYELRINRVKTKDEKDAEAKAAAISRKSRTRLAPVVIDNSVVVVTTSETVNYKTTPELVAYIKPGENYEWYVRDQETGAQSEIRNLTIIKDNDVKNFILAINGKIRYNYYSNYVSAQAKVLAAGGKEPILTEAEKGFDLSNKSLQIIKVRLLAKMITDKDSLEVVENGKKVKHYNIKRVPQVVNNLSAYPGAFNVNNAVVVGFATTDSLGNFTANVPINVSQYKVIDSAAYVTGTGNNKQTYAIVEGLVVKINDDHFTDPNWFIVPNQTQQKVVVKEETVKISSYKLNVKFTEKYQRNYKGKLYLLKPKEKLVTGEVDNLLGQVKKTTFVNPAMYNAVMNANRNMVGSRGVNLVGASTKEFVFDNLVNENGSAENYVVYFEPDDSQNSLYFDLQRVGLNLPAKIGYTRTVFNNQNLQTSVDLGPKFLTMRISGRYVYEWKDKGKAAVSQRLPLPEGTELVLMKGYISQKDLLKDGSILNEEQFVEHAIVGKNGAFSFNIGVKDYNNFNNDSKQMVIIVRSPYFNSEPKSISYNQQEDVQVNELLATVKQFKLRTRVGYIQDNKIVGVKDLNVYLCRKKGAALTSDFPTSDGDPQRKSYFKTVWENPKTKEQYEILDQAATTADGYVSFTRMIMPNLKGKDNEYFLCAEPTSASQYNYITENPFPLSGNTRFFNLLQISNSERNYFSDNQTIPNIEYVMPAAFVRVAPQRPIIDGAVYPYSNTSTSVLSGVNIKLYDMTGVNYSGTGFFSMLTYTSSIKSRVPEDSTVNGSNGRFFFDTFKYGVTSGWKLLKLSKKGFISTYFPVNTGIPLKSGDRANLAKLFLELPNEFDATIENDIGEPVAARVIVGDDFSWSDSERIGGRVTLNGLVGGYESVRLKTPNGEVKLTIIPKDKAIYKTTVVTLKDISKSTTSGGKLKVMRNMHSVAVTCIDHTGKKIAANVYLTNKYITATQKPMDLGFFGGKFTLLEFAAAGTQFDLQVIPVDNYTIAKTQVYSDMSGTVSVTVRVNPAGRIKATASTVADNGSKKSTGIFNVAVSNYNDDEYIVDRSGTGGYMISRLPLNDGGAGGLITILSAGVSGYLGDTQWTQVVDQTTAYVNFTFKKLPSGIQENLYNFPVLISSYEPAGNGNYNITGRLNPKGNADKSSLTPANQSDWLTFYNVLIKPGQSGGPQTILSKVYFRENELKALLYTNYTVNIVDNSGLSLDAENGGASLKGFVQLDPASLAQDLKTSASNSQGDDNSLYLNKEETSYASNYSYGNNPLTDYLRTFSTSASDILTKPLMVSNRQRRQLDFRVADDLQLIPQEKILFTDKGMKFKGIVNTKLDNISASKNNIKAAATFIIDNRGYSSTDEQPVNLMLNNWRLELAKWTLNKTGLKVSAGVLNAQGLTIPFENLTISYDKVGFGKFDVTKLKLLNSFDVTLNNSQTMTSFGFDKGYSKTKGAWSVSILANSNNTALASLKGLPDLEPTDEIRISNINLYDTGDPNDTRILLVQDQAPVTLNKIAKFTPGTVSGGVDYVSFKGALDLDVPNLSGLKTESYELVYKLLDGKFKHDTAGVFKNLKLDANGIVVTFSDQGQRFSNNTLVLKGTLRDKDKPDAYSINVELNKTKDNTRLFVPVAPGTNQIVYLNSKSKDSYLNKVTGEMTVTGQTWNNFAFEGDLVTPKGISEKDSHLKFIVKGDLVADQSKIGVQNMGAGGVSGLNLTYDFKESALVGSCHLSQSTDFADLETDIEMYIGGSKWYIFTNGIARNITGAPIKEAGIGMMVGNAQLTAEQKASLKTHFKNDVPASFEQIINEVSGVLLITSIDVPIPILPTFDIDLDPVAHCELKHGIYGNFFFESVFSTKPEELSLTIGGRLGGYVKVGAGASIGLACASVSLHADIHADVNGTLTPLAKSGPKIQLGLALTFTLEGEAYVGAGICNSRCETPCVDLFVGTICSPIPCVKVGIKEGITVGVAAEMTEKSISLKSK</sequence>
<protein>
    <recommendedName>
        <fullName evidence="3">TANFOR domain-containing protein</fullName>
    </recommendedName>
</protein>
<dbReference type="Proteomes" id="UP000307244">
    <property type="component" value="Unassembled WGS sequence"/>
</dbReference>
<name>A0A4U1C8Z5_9SPHI</name>
<dbReference type="OrthoDB" id="1521695at2"/>
<organism evidence="1 2">
    <name type="scientific">Pedobacter frigoris</name>
    <dbReference type="NCBI Taxonomy" id="2571272"/>
    <lineage>
        <taxon>Bacteria</taxon>
        <taxon>Pseudomonadati</taxon>
        <taxon>Bacteroidota</taxon>
        <taxon>Sphingobacteriia</taxon>
        <taxon>Sphingobacteriales</taxon>
        <taxon>Sphingobacteriaceae</taxon>
        <taxon>Pedobacter</taxon>
    </lineage>
</organism>